<protein>
    <submittedName>
        <fullName evidence="1">Homer 3</fullName>
    </submittedName>
</protein>
<evidence type="ECO:0000313" key="2">
    <source>
        <dbReference type="Proteomes" id="UP000314294"/>
    </source>
</evidence>
<dbReference type="AlphaFoldDB" id="A0A4Z2FJZ3"/>
<comment type="caution">
    <text evidence="1">The sequence shown here is derived from an EMBL/GenBank/DDBJ whole genome shotgun (WGS) entry which is preliminary data.</text>
</comment>
<name>A0A4Z2FJZ3_9TELE</name>
<evidence type="ECO:0000313" key="1">
    <source>
        <dbReference type="EMBL" id="TNN41469.1"/>
    </source>
</evidence>
<accession>A0A4Z2FJZ3</accession>
<keyword evidence="2" id="KW-1185">Reference proteome</keyword>
<organism evidence="1 2">
    <name type="scientific">Liparis tanakae</name>
    <name type="common">Tanaka's snailfish</name>
    <dbReference type="NCBI Taxonomy" id="230148"/>
    <lineage>
        <taxon>Eukaryota</taxon>
        <taxon>Metazoa</taxon>
        <taxon>Chordata</taxon>
        <taxon>Craniata</taxon>
        <taxon>Vertebrata</taxon>
        <taxon>Euteleostomi</taxon>
        <taxon>Actinopterygii</taxon>
        <taxon>Neopterygii</taxon>
        <taxon>Teleostei</taxon>
        <taxon>Neoteleostei</taxon>
        <taxon>Acanthomorphata</taxon>
        <taxon>Eupercaria</taxon>
        <taxon>Perciformes</taxon>
        <taxon>Cottioidei</taxon>
        <taxon>Cottales</taxon>
        <taxon>Liparidae</taxon>
        <taxon>Liparis</taxon>
    </lineage>
</organism>
<dbReference type="EMBL" id="SRLO01001106">
    <property type="protein sequence ID" value="TNN41469.1"/>
    <property type="molecule type" value="Genomic_DNA"/>
</dbReference>
<gene>
    <name evidence="1" type="primary">HOMER3_1</name>
    <name evidence="1" type="ORF">EYF80_048375</name>
</gene>
<dbReference type="Proteomes" id="UP000314294">
    <property type="component" value="Unassembled WGS sequence"/>
</dbReference>
<reference evidence="1 2" key="1">
    <citation type="submission" date="2019-03" db="EMBL/GenBank/DDBJ databases">
        <title>First draft genome of Liparis tanakae, snailfish: a comprehensive survey of snailfish specific genes.</title>
        <authorList>
            <person name="Kim W."/>
            <person name="Song I."/>
            <person name="Jeong J.-H."/>
            <person name="Kim D."/>
            <person name="Kim S."/>
            <person name="Ryu S."/>
            <person name="Song J.Y."/>
            <person name="Lee S.K."/>
        </authorList>
    </citation>
    <scope>NUCLEOTIDE SEQUENCE [LARGE SCALE GENOMIC DNA]</scope>
    <source>
        <tissue evidence="1">Muscle</tissue>
    </source>
</reference>
<sequence length="79" mass="8555">MSVSGVPWILSSRSIGAPELVSPSALGIRAERPDLSEERHSPPLLAVDGPGEEKLFRSKSAEVELTVEKERVKKMLSEG</sequence>
<proteinExistence type="predicted"/>